<protein>
    <submittedName>
        <fullName evidence="1">Uncharacterized protein</fullName>
    </submittedName>
</protein>
<dbReference type="KEGG" id="dps:DP2451"/>
<reference evidence="2" key="1">
    <citation type="journal article" date="2004" name="Environ. Microbiol.">
        <title>The genome of Desulfotalea psychrophila, a sulfate-reducing bacterium from permanently cold Arctic sediments.</title>
        <authorList>
            <person name="Rabus R."/>
            <person name="Ruepp A."/>
            <person name="Frickey T."/>
            <person name="Rattei T."/>
            <person name="Fartmann B."/>
            <person name="Stark M."/>
            <person name="Bauer M."/>
            <person name="Zibat A."/>
            <person name="Lombardot T."/>
            <person name="Becker I."/>
            <person name="Amann J."/>
            <person name="Gellner K."/>
            <person name="Teeling H."/>
            <person name="Leuschner W.D."/>
            <person name="Gloeckner F.-O."/>
            <person name="Lupas A.N."/>
            <person name="Amann R."/>
            <person name="Klenk H.-P."/>
        </authorList>
    </citation>
    <scope>NUCLEOTIDE SEQUENCE [LARGE SCALE GENOMIC DNA]</scope>
    <source>
        <strain evidence="2">DSM 12343 / LSv54</strain>
    </source>
</reference>
<proteinExistence type="predicted"/>
<accession>Q6AKE5</accession>
<dbReference type="STRING" id="177439.DP2451"/>
<dbReference type="EMBL" id="CR522870">
    <property type="protein sequence ID" value="CAG37180.1"/>
    <property type="molecule type" value="Genomic_DNA"/>
</dbReference>
<sequence>MMKIKDAFTYRSQINKLPLHSCYRCSRSSLNEFRRIIVNEWLKY</sequence>
<dbReference type="AlphaFoldDB" id="Q6AKE5"/>
<organism evidence="1 2">
    <name type="scientific">Desulfotalea psychrophila (strain LSv54 / DSM 12343)</name>
    <dbReference type="NCBI Taxonomy" id="177439"/>
    <lineage>
        <taxon>Bacteria</taxon>
        <taxon>Pseudomonadati</taxon>
        <taxon>Thermodesulfobacteriota</taxon>
        <taxon>Desulfobulbia</taxon>
        <taxon>Desulfobulbales</taxon>
        <taxon>Desulfocapsaceae</taxon>
        <taxon>Desulfotalea</taxon>
    </lineage>
</organism>
<dbReference type="Proteomes" id="UP000000602">
    <property type="component" value="Chromosome"/>
</dbReference>
<dbReference type="HOGENOM" id="CLU_3215401_0_0_7"/>
<evidence type="ECO:0000313" key="1">
    <source>
        <dbReference type="EMBL" id="CAG37180.1"/>
    </source>
</evidence>
<evidence type="ECO:0000313" key="2">
    <source>
        <dbReference type="Proteomes" id="UP000000602"/>
    </source>
</evidence>
<name>Q6AKE5_DESPS</name>
<gene>
    <name evidence="1" type="ordered locus">DP2451</name>
</gene>
<keyword evidence="2" id="KW-1185">Reference proteome</keyword>